<dbReference type="PANTHER" id="PTHR31956:SF1">
    <property type="entry name" value="NON-SPECIFIC PHOSPHOLIPASE C1"/>
    <property type="match status" value="1"/>
</dbReference>
<dbReference type="InterPro" id="IPR007312">
    <property type="entry name" value="Phosphoesterase"/>
</dbReference>
<dbReference type="RefSeq" id="WP_237360622.1">
    <property type="nucleotide sequence ID" value="NZ_CAKLDM010000001.1"/>
</dbReference>
<keyword evidence="4" id="KW-1185">Reference proteome</keyword>
<dbReference type="PANTHER" id="PTHR31956">
    <property type="entry name" value="NON-SPECIFIC PHOSPHOLIPASE C4-RELATED"/>
    <property type="match status" value="1"/>
</dbReference>
<reference evidence="3" key="1">
    <citation type="submission" date="2021-11" db="EMBL/GenBank/DDBJ databases">
        <authorList>
            <person name="Rodrigo-Torres L."/>
            <person name="Arahal R. D."/>
            <person name="Lucena T."/>
        </authorList>
    </citation>
    <scope>NUCLEOTIDE SEQUENCE</scope>
    <source>
        <strain evidence="3">CECT 7928</strain>
    </source>
</reference>
<evidence type="ECO:0000256" key="2">
    <source>
        <dbReference type="SAM" id="SignalP"/>
    </source>
</evidence>
<proteinExistence type="predicted"/>
<dbReference type="Pfam" id="PF04185">
    <property type="entry name" value="Phosphoesterase"/>
    <property type="match status" value="1"/>
</dbReference>
<dbReference type="CDD" id="cd16013">
    <property type="entry name" value="AcpA"/>
    <property type="match status" value="1"/>
</dbReference>
<evidence type="ECO:0008006" key="5">
    <source>
        <dbReference type="Google" id="ProtNLM"/>
    </source>
</evidence>
<keyword evidence="2" id="KW-0732">Signal</keyword>
<evidence type="ECO:0000313" key="4">
    <source>
        <dbReference type="Proteomes" id="UP000838748"/>
    </source>
</evidence>
<dbReference type="InterPro" id="IPR017850">
    <property type="entry name" value="Alkaline_phosphatase_core_sf"/>
</dbReference>
<feature type="signal peptide" evidence="2">
    <location>
        <begin position="1"/>
        <end position="22"/>
    </location>
</feature>
<dbReference type="Proteomes" id="UP000838748">
    <property type="component" value="Unassembled WGS sequence"/>
</dbReference>
<name>A0ABN8E0F8_9VIBR</name>
<accession>A0ABN8E0F8</accession>
<comment type="caution">
    <text evidence="3">The sequence shown here is derived from an EMBL/GenBank/DDBJ whole genome shotgun (WGS) entry which is preliminary data.</text>
</comment>
<organism evidence="3 4">
    <name type="scientific">Vibrio marisflavi CECT 7928</name>
    <dbReference type="NCBI Taxonomy" id="634439"/>
    <lineage>
        <taxon>Bacteria</taxon>
        <taxon>Pseudomonadati</taxon>
        <taxon>Pseudomonadota</taxon>
        <taxon>Gammaproteobacteria</taxon>
        <taxon>Vibrionales</taxon>
        <taxon>Vibrionaceae</taxon>
        <taxon>Vibrio</taxon>
    </lineage>
</organism>
<dbReference type="EMBL" id="CAKLDM010000001">
    <property type="protein sequence ID" value="CAH0537728.1"/>
    <property type="molecule type" value="Genomic_DNA"/>
</dbReference>
<protein>
    <recommendedName>
        <fullName evidence="5">Phospholipase C</fullName>
    </recommendedName>
</protein>
<dbReference type="Gene3D" id="3.40.720.10">
    <property type="entry name" value="Alkaline Phosphatase, subunit A"/>
    <property type="match status" value="2"/>
</dbReference>
<gene>
    <name evidence="3" type="ORF">VMF7928_01280</name>
</gene>
<feature type="chain" id="PRO_5046656299" description="Phospholipase C" evidence="2">
    <location>
        <begin position="23"/>
        <end position="484"/>
    </location>
</feature>
<evidence type="ECO:0000256" key="1">
    <source>
        <dbReference type="ARBA" id="ARBA00022801"/>
    </source>
</evidence>
<evidence type="ECO:0000313" key="3">
    <source>
        <dbReference type="EMBL" id="CAH0537728.1"/>
    </source>
</evidence>
<sequence length="484" mass="53717">MAVIKKLATALGLILVSNVSVAKQLKAPKPHTPIKHLVILVLQDQSFDRYFGVYPHAKNAAGENAFHALKNTPTVDGLTKALLEHNPNLNNPYRMAPQEPTCDNGHGVYAEKRSYNHGKNNMFIWRDYDISSGINDDGCFPQSVMGYYDGNSVTALWNYAQHYAMADRLFASNYTTEAGGMIDLIAGTNKGVVPKMSPGVSFRDSLIQDNPPLYDDASKGRFKVSYTRKNIGDLLNQHDVTWGYFAGGFAPSARLSSGKAQVSTRSLNSQGSLIEDYQPISDPFQYFKSTANPHHLAPSSLAMVGHSDRAHHQYDISEFWKALRHGSLPSVSFVSPITGQSGRVGVSSPKDEQRFVASTLNKVMQSHQWKSTAVMIVWSYNDGWYDHVTPPNKPKEMNGIGYGPRLPFLLISPWAKRNYVDNSMLDQGSILRFIEHNWRLGELGKHTADHFSHSLQGMFDFSGTPHSTPLFINPNTGEVEKKGA</sequence>
<keyword evidence="1" id="KW-0378">Hydrolase</keyword>